<dbReference type="Gene3D" id="1.10.1200.10">
    <property type="entry name" value="ACP-like"/>
    <property type="match status" value="1"/>
</dbReference>
<dbReference type="Pfam" id="PF00501">
    <property type="entry name" value="AMP-binding"/>
    <property type="match status" value="1"/>
</dbReference>
<gene>
    <name evidence="6" type="primary">FUB8_6</name>
    <name evidence="6" type="ORF">LCER1_G006885</name>
</gene>
<evidence type="ECO:0000313" key="7">
    <source>
        <dbReference type="Proteomes" id="UP000481288"/>
    </source>
</evidence>
<dbReference type="InterPro" id="IPR013120">
    <property type="entry name" value="FAR_NAD-bd"/>
</dbReference>
<keyword evidence="7" id="KW-1185">Reference proteome</keyword>
<name>A0A7D8UMA1_9HELO</name>
<evidence type="ECO:0000256" key="1">
    <source>
        <dbReference type="ARBA" id="ARBA00022450"/>
    </source>
</evidence>
<dbReference type="PANTHER" id="PTHR43439">
    <property type="entry name" value="PHENYLACETATE-COENZYME A LIGASE"/>
    <property type="match status" value="1"/>
</dbReference>
<dbReference type="Pfam" id="PF00550">
    <property type="entry name" value="PP-binding"/>
    <property type="match status" value="1"/>
</dbReference>
<keyword evidence="1" id="KW-0596">Phosphopantetheine</keyword>
<dbReference type="Pfam" id="PF23562">
    <property type="entry name" value="AMP-binding_C_3"/>
    <property type="match status" value="1"/>
</dbReference>
<dbReference type="SUPFAM" id="SSF47336">
    <property type="entry name" value="ACP-like"/>
    <property type="match status" value="1"/>
</dbReference>
<evidence type="ECO:0000259" key="4">
    <source>
        <dbReference type="Pfam" id="PF00550"/>
    </source>
</evidence>
<dbReference type="EMBL" id="QGMG01000615">
    <property type="protein sequence ID" value="TVY52414.1"/>
    <property type="molecule type" value="Genomic_DNA"/>
</dbReference>
<evidence type="ECO:0000256" key="2">
    <source>
        <dbReference type="ARBA" id="ARBA00022553"/>
    </source>
</evidence>
<organism evidence="6 7">
    <name type="scientific">Lachnellula cervina</name>
    <dbReference type="NCBI Taxonomy" id="1316786"/>
    <lineage>
        <taxon>Eukaryota</taxon>
        <taxon>Fungi</taxon>
        <taxon>Dikarya</taxon>
        <taxon>Ascomycota</taxon>
        <taxon>Pezizomycotina</taxon>
        <taxon>Leotiomycetes</taxon>
        <taxon>Helotiales</taxon>
        <taxon>Lachnaceae</taxon>
        <taxon>Lachnellula</taxon>
    </lineage>
</organism>
<protein>
    <submittedName>
        <fullName evidence="6">Non-canonical non-ribosomal peptide synthetase FUB8</fullName>
    </submittedName>
</protein>
<proteinExistence type="predicted"/>
<comment type="caution">
    <text evidence="6">The sequence shown here is derived from an EMBL/GenBank/DDBJ whole genome shotgun (WGS) entry which is preliminary data.</text>
</comment>
<evidence type="ECO:0000259" key="3">
    <source>
        <dbReference type="Pfam" id="PF00501"/>
    </source>
</evidence>
<dbReference type="InterPro" id="IPR042099">
    <property type="entry name" value="ANL_N_sf"/>
</dbReference>
<dbReference type="Proteomes" id="UP000481288">
    <property type="component" value="Unassembled WGS sequence"/>
</dbReference>
<feature type="domain" description="AMP-dependent synthetase/ligase" evidence="3">
    <location>
        <begin position="45"/>
        <end position="357"/>
    </location>
</feature>
<dbReference type="InterPro" id="IPR009081">
    <property type="entry name" value="PP-bd_ACP"/>
</dbReference>
<dbReference type="InterPro" id="IPR036291">
    <property type="entry name" value="NAD(P)-bd_dom_sf"/>
</dbReference>
<dbReference type="OrthoDB" id="429813at2759"/>
<dbReference type="SUPFAM" id="SSF51735">
    <property type="entry name" value="NAD(P)-binding Rossmann-fold domains"/>
    <property type="match status" value="1"/>
</dbReference>
<keyword evidence="2" id="KW-0597">Phosphoprotein</keyword>
<feature type="domain" description="Thioester reductase (TE)" evidence="5">
    <location>
        <begin position="726"/>
        <end position="965"/>
    </location>
</feature>
<dbReference type="InterPro" id="IPR051414">
    <property type="entry name" value="Adenylate-forming_Reductase"/>
</dbReference>
<evidence type="ECO:0000259" key="5">
    <source>
        <dbReference type="Pfam" id="PF07993"/>
    </source>
</evidence>
<dbReference type="InterPro" id="IPR000873">
    <property type="entry name" value="AMP-dep_synth/lig_dom"/>
</dbReference>
<dbReference type="Gene3D" id="3.40.50.720">
    <property type="entry name" value="NAD(P)-binding Rossmann-like Domain"/>
    <property type="match status" value="1"/>
</dbReference>
<reference evidence="6 7" key="1">
    <citation type="submission" date="2018-05" db="EMBL/GenBank/DDBJ databases">
        <title>Whole genome sequencing for identification of molecular markers to develop diagnostic detection tools for the regulated plant pathogen Lachnellula willkommii.</title>
        <authorList>
            <person name="Giroux E."/>
            <person name="Bilodeau G."/>
        </authorList>
    </citation>
    <scope>NUCLEOTIDE SEQUENCE [LARGE SCALE GENOMIC DNA]</scope>
    <source>
        <strain evidence="6 7">CBS 625.97</strain>
    </source>
</reference>
<evidence type="ECO:0000313" key="6">
    <source>
        <dbReference type="EMBL" id="TVY52414.1"/>
    </source>
</evidence>
<sequence>MAQLVFNEGNNARTVAYQKPQLLVNILDGMAHTRPQALYAEFPVSATTYSDGFFKVNYADFANAVNGMAWWLETNLGRGENFETLAYIGPNDIRYNSLLFGAVKTGYKVRYAEQPTLAPMFFTSPRNSIPAHIHLFNCLGCHTMLTSSPVPPVVNAIAGAHPLKVLEIPSVHDLLHKKYPQYPYNKTFEEAKDEPLLALHTSGTTGIPKSLVWTHGWAAGFQMWSQMDPPEGFESRDRYYQGNRLFPLLPAFHAGGSYATVFAPLFNQTSVIFPLSGAIPSAHGLAEGLKYTKADIALLAPPWIEEICKDPELLEFLSKNLDTIMYSGGDIPQSYGDVLFRKMKNFFTLIGNTESGLYPSFMTGADWKWFQVNERAGIEFRYQSDDLYEAYIIRKKGAEEQPVFKLYKDIQEYASGDLYAAHPTKPGLWAYRGRSDDIIVFLTGEKTNPTSMEQHIAKHPEVKAAIVIGSLRFQAVLMVELASEQPLSVAERAAVIERLWPTIEEANAECPAHAKIAKSHILIVSPEKPMQRAGKGTIQKKPTVDLYATELDALYEDAEKMALGLPTGTEALQETIDVKDTEKVVSFIRDSIAEITKWSKVDDDQNWFIFGMESLQALMLTRKLKSSLGLPSLAITTIYTNPSVSTLSMAISELSKEEEASKGSNDQSRQQLIESLLEENKALIDHIATSSKYKPLSEKENGITLQSNGTFSYSDGIVSRKHVVVLTGSTGALGSYILQFLLDDSSVSRVYCLNRSTNSELLQIQRNKVRGLPTDFSADRVSFLTANLESSFLGLDEKVYAEILAGATEIIHNAWPVNFNLSLPTFRPQLSGAVKLIELSATGTNSPSILFVSSISSVASYRAEFSAVPEKIIHDSTVPAPMGYGESKYIAERLLDYAASKLNISASIARVGQVAGPINSTGHWNKAEWLPSLIISSLHIGAVPETLGSSDTKIDWVPIDVLAEALIELSFKARKGTHVFHPLNPRPTTWSALLPAVIESLSGAQSILPPVAQKVLPDKTIETVSFNTWLQRIRTETEATAATSDKAKLEALLEASPAIKLLPFYESIVNSDQWISLQTTKTEAESEKLSSLEGIKPEWMKLWAKGWLS</sequence>
<dbReference type="SUPFAM" id="SSF56801">
    <property type="entry name" value="Acetyl-CoA synthetase-like"/>
    <property type="match status" value="1"/>
</dbReference>
<dbReference type="Pfam" id="PF07993">
    <property type="entry name" value="NAD_binding_4"/>
    <property type="match status" value="1"/>
</dbReference>
<accession>A0A7D8UMA1</accession>
<feature type="domain" description="Carrier" evidence="4">
    <location>
        <begin position="587"/>
        <end position="648"/>
    </location>
</feature>
<dbReference type="Gene3D" id="3.40.50.12780">
    <property type="entry name" value="N-terminal domain of ligase-like"/>
    <property type="match status" value="1"/>
</dbReference>
<dbReference type="AlphaFoldDB" id="A0A7D8UMA1"/>
<dbReference type="PANTHER" id="PTHR43439:SF2">
    <property type="entry name" value="ENZYME, PUTATIVE (JCVI)-RELATED"/>
    <property type="match status" value="1"/>
</dbReference>
<dbReference type="InterPro" id="IPR036736">
    <property type="entry name" value="ACP-like_sf"/>
</dbReference>